<evidence type="ECO:0000313" key="2">
    <source>
        <dbReference type="EMBL" id="KAH7421392.1"/>
    </source>
</evidence>
<accession>A0A8T2TFL8</accession>
<keyword evidence="3" id="KW-1185">Reference proteome</keyword>
<reference evidence="2" key="1">
    <citation type="submission" date="2021-08" db="EMBL/GenBank/DDBJ databases">
        <title>WGS assembly of Ceratopteris richardii.</title>
        <authorList>
            <person name="Marchant D.B."/>
            <person name="Chen G."/>
            <person name="Jenkins J."/>
            <person name="Shu S."/>
            <person name="Leebens-Mack J."/>
            <person name="Grimwood J."/>
            <person name="Schmutz J."/>
            <person name="Soltis P."/>
            <person name="Soltis D."/>
            <person name="Chen Z.-H."/>
        </authorList>
    </citation>
    <scope>NUCLEOTIDE SEQUENCE</scope>
    <source>
        <strain evidence="2">Whitten #5841</strain>
        <tissue evidence="2">Leaf</tissue>
    </source>
</reference>
<feature type="compositionally biased region" description="Low complexity" evidence="1">
    <location>
        <begin position="162"/>
        <end position="178"/>
    </location>
</feature>
<feature type="region of interest" description="Disordered" evidence="1">
    <location>
        <begin position="1"/>
        <end position="22"/>
    </location>
</feature>
<feature type="compositionally biased region" description="Basic and acidic residues" evidence="1">
    <location>
        <begin position="186"/>
        <end position="198"/>
    </location>
</feature>
<proteinExistence type="predicted"/>
<feature type="compositionally biased region" description="Low complexity" evidence="1">
    <location>
        <begin position="72"/>
        <end position="89"/>
    </location>
</feature>
<evidence type="ECO:0000313" key="3">
    <source>
        <dbReference type="Proteomes" id="UP000825935"/>
    </source>
</evidence>
<gene>
    <name evidence="2" type="ORF">KP509_13G054900</name>
</gene>
<feature type="region of interest" description="Disordered" evidence="1">
    <location>
        <begin position="138"/>
        <end position="199"/>
    </location>
</feature>
<organism evidence="2 3">
    <name type="scientific">Ceratopteris richardii</name>
    <name type="common">Triangle waterfern</name>
    <dbReference type="NCBI Taxonomy" id="49495"/>
    <lineage>
        <taxon>Eukaryota</taxon>
        <taxon>Viridiplantae</taxon>
        <taxon>Streptophyta</taxon>
        <taxon>Embryophyta</taxon>
        <taxon>Tracheophyta</taxon>
        <taxon>Polypodiopsida</taxon>
        <taxon>Polypodiidae</taxon>
        <taxon>Polypodiales</taxon>
        <taxon>Pteridineae</taxon>
        <taxon>Pteridaceae</taxon>
        <taxon>Parkerioideae</taxon>
        <taxon>Ceratopteris</taxon>
    </lineage>
</organism>
<protein>
    <submittedName>
        <fullName evidence="2">Uncharacterized protein</fullName>
    </submittedName>
</protein>
<evidence type="ECO:0000256" key="1">
    <source>
        <dbReference type="SAM" id="MobiDB-lite"/>
    </source>
</evidence>
<comment type="caution">
    <text evidence="2">The sequence shown here is derived from an EMBL/GenBank/DDBJ whole genome shotgun (WGS) entry which is preliminary data.</text>
</comment>
<dbReference type="AlphaFoldDB" id="A0A8T2TFL8"/>
<name>A0A8T2TFL8_CERRI</name>
<feature type="compositionally biased region" description="Polar residues" evidence="1">
    <location>
        <begin position="1"/>
        <end position="20"/>
    </location>
</feature>
<dbReference type="EMBL" id="CM035418">
    <property type="protein sequence ID" value="KAH7421392.1"/>
    <property type="molecule type" value="Genomic_DNA"/>
</dbReference>
<feature type="compositionally biased region" description="Polar residues" evidence="1">
    <location>
        <begin position="150"/>
        <end position="161"/>
    </location>
</feature>
<sequence length="292" mass="32380">MSWPSSTTKSHTRCFSSPDSSYGGAGLESGWTDYLASSADHESLATSTAYLSTASSMSDGNTSLRSRSLHAGSSSHTWYPPSSSSFSRGTSRDAEVYFSSPLSELDVGYEHTSEFDWSTIVDMRLAREAREHLIAEHAAAEAHPYRPKVRTSQNDKNGTLDVSSDPVSQASSVCSSLSLHKRRRSDRHEDTTGSERRMRFSRHSLHYEGDVKERPQPLALHGSCPRNSRYISCPKDQRKYSMAAQSKGVRNGQHCGHDDHCVQSMLISRLHGKEICACENDGLRVPVFRRCS</sequence>
<feature type="region of interest" description="Disordered" evidence="1">
    <location>
        <begin position="61"/>
        <end position="89"/>
    </location>
</feature>
<dbReference type="Proteomes" id="UP000825935">
    <property type="component" value="Chromosome 13"/>
</dbReference>